<sequence>MQTKVAVVILNYNGKKYLAQFLPSVIAYTQEAKIIVADNGSTDDSLVFLSEQYPDIEVIAMSQNTGFSTGYNLALRQVKAEYYVLLNSDIEVSPHWLSPLLRLIEGNPQIAACQPKIKAFHAKHQFEHAGAGGGFIDIFGFPFCRGRILDLTEKDLGQYDDNKEVFWTSGACMLIRANLYHELGGLDDDFFAHMEEIDLCWRLKNAGYHLFYCGESEVFHVGGGTLSYQSPKKLYLNFRNSLVMLVKNTPFPAVLCLTFLRMVIDGVGGIWFLFRGNWRNFYVVLQSHFYFYRHFFSILQKRKKARSVAKTDVHPQIFKGSIVWEYFIKKKKKFSEIINSQ</sequence>
<comment type="similarity">
    <text evidence="1">Belongs to the glycosyltransferase 2 family.</text>
</comment>
<evidence type="ECO:0000313" key="6">
    <source>
        <dbReference type="Proteomes" id="UP000199513"/>
    </source>
</evidence>
<dbReference type="PANTHER" id="PTHR43179">
    <property type="entry name" value="RHAMNOSYLTRANSFERASE WBBL"/>
    <property type="match status" value="1"/>
</dbReference>
<keyword evidence="2" id="KW-0328">Glycosyltransferase</keyword>
<dbReference type="Pfam" id="PF00535">
    <property type="entry name" value="Glycos_transf_2"/>
    <property type="match status" value="1"/>
</dbReference>
<dbReference type="Proteomes" id="UP000199513">
    <property type="component" value="Unassembled WGS sequence"/>
</dbReference>
<dbReference type="STRING" id="1003.SAMN04488541_103329"/>
<feature type="domain" description="Glycosyltransferase 2-like" evidence="4">
    <location>
        <begin position="7"/>
        <end position="180"/>
    </location>
</feature>
<dbReference type="InterPro" id="IPR029044">
    <property type="entry name" value="Nucleotide-diphossugar_trans"/>
</dbReference>
<evidence type="ECO:0000256" key="2">
    <source>
        <dbReference type="ARBA" id="ARBA00022676"/>
    </source>
</evidence>
<name>A0A1I2ILZ2_9BACT</name>
<dbReference type="EMBL" id="FONY01000033">
    <property type="protein sequence ID" value="SFF42638.1"/>
    <property type="molecule type" value="Genomic_DNA"/>
</dbReference>
<dbReference type="SUPFAM" id="SSF53448">
    <property type="entry name" value="Nucleotide-diphospho-sugar transferases"/>
    <property type="match status" value="1"/>
</dbReference>
<keyword evidence="6" id="KW-1185">Reference proteome</keyword>
<gene>
    <name evidence="5" type="ORF">SAMN04488541_103329</name>
</gene>
<keyword evidence="3" id="KW-0808">Transferase</keyword>
<accession>A0A1I2ILZ2</accession>
<organism evidence="5 6">
    <name type="scientific">Thermoflexibacter ruber</name>
    <dbReference type="NCBI Taxonomy" id="1003"/>
    <lineage>
        <taxon>Bacteria</taxon>
        <taxon>Pseudomonadati</taxon>
        <taxon>Bacteroidota</taxon>
        <taxon>Cytophagia</taxon>
        <taxon>Cytophagales</taxon>
        <taxon>Thermoflexibacteraceae</taxon>
        <taxon>Thermoflexibacter</taxon>
    </lineage>
</organism>
<dbReference type="RefSeq" id="WP_091548601.1">
    <property type="nucleotide sequence ID" value="NZ_FONY01000033.1"/>
</dbReference>
<reference evidence="5 6" key="1">
    <citation type="submission" date="2016-10" db="EMBL/GenBank/DDBJ databases">
        <authorList>
            <person name="de Groot N.N."/>
        </authorList>
    </citation>
    <scope>NUCLEOTIDE SEQUENCE [LARGE SCALE GENOMIC DNA]</scope>
    <source>
        <strain>GEY</strain>
        <strain evidence="6">DSM 9560</strain>
    </source>
</reference>
<dbReference type="AlphaFoldDB" id="A0A1I2ILZ2"/>
<evidence type="ECO:0000256" key="3">
    <source>
        <dbReference type="ARBA" id="ARBA00022679"/>
    </source>
</evidence>
<evidence type="ECO:0000313" key="5">
    <source>
        <dbReference type="EMBL" id="SFF42638.1"/>
    </source>
</evidence>
<dbReference type="InterPro" id="IPR001173">
    <property type="entry name" value="Glyco_trans_2-like"/>
</dbReference>
<dbReference type="OrthoDB" id="9771846at2"/>
<dbReference type="GO" id="GO:0016757">
    <property type="term" value="F:glycosyltransferase activity"/>
    <property type="evidence" value="ECO:0007669"/>
    <property type="project" value="UniProtKB-KW"/>
</dbReference>
<proteinExistence type="inferred from homology"/>
<dbReference type="PANTHER" id="PTHR43179:SF12">
    <property type="entry name" value="GALACTOFURANOSYLTRANSFERASE GLFT2"/>
    <property type="match status" value="1"/>
</dbReference>
<protein>
    <recommendedName>
        <fullName evidence="4">Glycosyltransferase 2-like domain-containing protein</fullName>
    </recommendedName>
</protein>
<dbReference type="Gene3D" id="3.90.550.10">
    <property type="entry name" value="Spore Coat Polysaccharide Biosynthesis Protein SpsA, Chain A"/>
    <property type="match status" value="1"/>
</dbReference>
<evidence type="ECO:0000256" key="1">
    <source>
        <dbReference type="ARBA" id="ARBA00006739"/>
    </source>
</evidence>
<evidence type="ECO:0000259" key="4">
    <source>
        <dbReference type="Pfam" id="PF00535"/>
    </source>
</evidence>
<dbReference type="CDD" id="cd04186">
    <property type="entry name" value="GT_2_like_c"/>
    <property type="match status" value="1"/>
</dbReference>